<keyword evidence="7 9" id="KW-1133">Transmembrane helix</keyword>
<evidence type="ECO:0000256" key="9">
    <source>
        <dbReference type="SAM" id="Phobius"/>
    </source>
</evidence>
<dbReference type="AlphaFoldDB" id="A0A2A6EB91"/>
<evidence type="ECO:0000256" key="2">
    <source>
        <dbReference type="ARBA" id="ARBA00004586"/>
    </source>
</evidence>
<evidence type="ECO:0000313" key="11">
    <source>
        <dbReference type="Proteomes" id="UP000219259"/>
    </source>
</evidence>
<feature type="transmembrane region" description="Helical" evidence="9">
    <location>
        <begin position="330"/>
        <end position="347"/>
    </location>
</feature>
<proteinExistence type="predicted"/>
<feature type="transmembrane region" description="Helical" evidence="9">
    <location>
        <begin position="104"/>
        <end position="125"/>
    </location>
</feature>
<feature type="transmembrane region" description="Helical" evidence="9">
    <location>
        <begin position="221"/>
        <end position="246"/>
    </location>
</feature>
<evidence type="ECO:0000256" key="5">
    <source>
        <dbReference type="ARBA" id="ARBA00022692"/>
    </source>
</evidence>
<dbReference type="OMA" id="TVLFMTK"/>
<keyword evidence="5 9" id="KW-0812">Transmembrane</keyword>
<feature type="transmembrane region" description="Helical" evidence="9">
    <location>
        <begin position="308"/>
        <end position="324"/>
    </location>
</feature>
<gene>
    <name evidence="10" type="ORF">CLI86_02480</name>
</gene>
<evidence type="ECO:0000256" key="8">
    <source>
        <dbReference type="ARBA" id="ARBA00023136"/>
    </source>
</evidence>
<comment type="subcellular location">
    <subcellularLocation>
        <location evidence="1">Endomembrane system</location>
        <topology evidence="1">Multi-pass membrane protein</topology>
    </subcellularLocation>
    <subcellularLocation>
        <location evidence="2">Endoplasmic reticulum membrane</location>
    </subcellularLocation>
</comment>
<keyword evidence="8 9" id="KW-0472">Membrane</keyword>
<keyword evidence="4 10" id="KW-0808">Transferase</keyword>
<evidence type="ECO:0000256" key="4">
    <source>
        <dbReference type="ARBA" id="ARBA00022679"/>
    </source>
</evidence>
<organism evidence="10 11">
    <name type="scientific">Tannerella forsythia</name>
    <name type="common">Bacteroides forsythus</name>
    <dbReference type="NCBI Taxonomy" id="28112"/>
    <lineage>
        <taxon>Bacteria</taxon>
        <taxon>Pseudomonadati</taxon>
        <taxon>Bacteroidota</taxon>
        <taxon>Bacteroidia</taxon>
        <taxon>Bacteroidales</taxon>
        <taxon>Tannerellaceae</taxon>
        <taxon>Tannerella</taxon>
    </lineage>
</organism>
<reference evidence="10 11" key="1">
    <citation type="submission" date="2017-09" db="EMBL/GenBank/DDBJ databases">
        <title>Phase variable restriction modification systems are present in the genome sequences of periodontal pathogens Prevotella intermedia, Tannerella forsythia and Porphyromonas gingivalis.</title>
        <authorList>
            <person name="Haigh R.D."/>
            <person name="Crawford L."/>
            <person name="Ralph J."/>
            <person name="Wanford J."/>
            <person name="Vartoukian S.R."/>
            <person name="Hijazib K."/>
            <person name="Wade W."/>
            <person name="Oggioni M.R."/>
        </authorList>
    </citation>
    <scope>NUCLEOTIDE SEQUENCE [LARGE SCALE GENOMIC DNA]</scope>
    <source>
        <strain evidence="10 11">WW11663</strain>
    </source>
</reference>
<dbReference type="EMBL" id="NSLJ01000004">
    <property type="protein sequence ID" value="PDP44760.1"/>
    <property type="molecule type" value="Genomic_DNA"/>
</dbReference>
<evidence type="ECO:0000256" key="7">
    <source>
        <dbReference type="ARBA" id="ARBA00022989"/>
    </source>
</evidence>
<dbReference type="GO" id="GO:0000030">
    <property type="term" value="F:mannosyltransferase activity"/>
    <property type="evidence" value="ECO:0007669"/>
    <property type="project" value="TreeGrafter"/>
</dbReference>
<protein>
    <submittedName>
        <fullName evidence="10">Mannosyltransferase</fullName>
    </submittedName>
</protein>
<comment type="caution">
    <text evidence="10">The sequence shown here is derived from an EMBL/GenBank/DDBJ whole genome shotgun (WGS) entry which is preliminary data.</text>
</comment>
<feature type="transmembrane region" description="Helical" evidence="9">
    <location>
        <begin position="184"/>
        <end position="214"/>
    </location>
</feature>
<keyword evidence="3 10" id="KW-0328">Glycosyltransferase</keyword>
<feature type="transmembrane region" description="Helical" evidence="9">
    <location>
        <begin position="274"/>
        <end position="301"/>
    </location>
</feature>
<dbReference type="Proteomes" id="UP000219259">
    <property type="component" value="Unassembled WGS sequence"/>
</dbReference>
<dbReference type="RefSeq" id="WP_014226204.1">
    <property type="nucleotide sequence ID" value="NZ_CAUVBS010000007.1"/>
</dbReference>
<dbReference type="GO" id="GO:0012505">
    <property type="term" value="C:endomembrane system"/>
    <property type="evidence" value="ECO:0007669"/>
    <property type="project" value="UniProtKB-SubCell"/>
</dbReference>
<evidence type="ECO:0000256" key="6">
    <source>
        <dbReference type="ARBA" id="ARBA00022824"/>
    </source>
</evidence>
<feature type="transmembrane region" description="Helical" evidence="9">
    <location>
        <begin position="137"/>
        <end position="154"/>
    </location>
</feature>
<name>A0A2A6EB91_TANFO</name>
<evidence type="ECO:0000256" key="3">
    <source>
        <dbReference type="ARBA" id="ARBA00022676"/>
    </source>
</evidence>
<keyword evidence="6" id="KW-0256">Endoplasmic reticulum</keyword>
<evidence type="ECO:0000313" key="10">
    <source>
        <dbReference type="EMBL" id="PDP44760.1"/>
    </source>
</evidence>
<evidence type="ECO:0000256" key="1">
    <source>
        <dbReference type="ARBA" id="ARBA00004127"/>
    </source>
</evidence>
<dbReference type="PANTHER" id="PTHR22760">
    <property type="entry name" value="GLYCOSYLTRANSFERASE"/>
    <property type="match status" value="1"/>
</dbReference>
<dbReference type="Pfam" id="PF03901">
    <property type="entry name" value="Glyco_transf_22"/>
    <property type="match status" value="1"/>
</dbReference>
<feature type="transmembrane region" description="Helical" evidence="9">
    <location>
        <begin position="359"/>
        <end position="380"/>
    </location>
</feature>
<accession>A0A2A6EB91</accession>
<dbReference type="InterPro" id="IPR005599">
    <property type="entry name" value="GPI_mannosylTrfase"/>
</dbReference>
<sequence>MNVTLKRQQISKQIFTLSFFTKNSKTILFSLISVLYVVAVFNSNGFHHPDEHFQLIEFAGIRAGWNSVRDLAWEYDYQIRPTLQPYIALIIVKTFSLFNMDDPYFLASVLRALTAIFSIFAISLFIRSYKATIKNEFYLAFILLSFLLWFLPSINVRFSSETWAGLCLLSSLGLVEQDKSSKSYFFLIGLVLGLSFEFRFQMGLCIASILLWLLIIKKINLLKWFIIISGLSFVIALCTVLDSFYYQTVVFTPYNYLKVNIIDKVSSLYGTEPWYYYLKIMFEAPSLIIGFMIVFSIVYLLITDYKNIILWCIFPFWVVHSIIPHKELRFLFPLVNFIPILLIWTYERVSKYRKIKNHFVLNMLIITAIIINIGGLFIIFKPAGNGSVNLAYYIHKNYSKNKPIEVYSTYVGPYSVGSSKGLIAKFYTNNEIDLHFIDSHFIHNIPTNKLIVIPKGFHKENRLLEKNGYKIHKESIPNWMSFLNKLYRIYNENHVLLLYTQESVENI</sequence>
<feature type="transmembrane region" description="Helical" evidence="9">
    <location>
        <begin position="27"/>
        <end position="46"/>
    </location>
</feature>